<evidence type="ECO:0000256" key="3">
    <source>
        <dbReference type="ARBA" id="ARBA00022692"/>
    </source>
</evidence>
<evidence type="ECO:0000313" key="8">
    <source>
        <dbReference type="Proteomes" id="UP000589085"/>
    </source>
</evidence>
<feature type="transmembrane region" description="Helical" evidence="6">
    <location>
        <begin position="182"/>
        <end position="200"/>
    </location>
</feature>
<gene>
    <name evidence="7" type="ORF">HLH48_14780</name>
</gene>
<evidence type="ECO:0000256" key="2">
    <source>
        <dbReference type="ARBA" id="ARBA00022475"/>
    </source>
</evidence>
<dbReference type="InterPro" id="IPR001123">
    <property type="entry name" value="LeuE-type"/>
</dbReference>
<feature type="transmembrane region" description="Helical" evidence="6">
    <location>
        <begin position="37"/>
        <end position="58"/>
    </location>
</feature>
<dbReference type="GO" id="GO:0015171">
    <property type="term" value="F:amino acid transmembrane transporter activity"/>
    <property type="evidence" value="ECO:0007669"/>
    <property type="project" value="TreeGrafter"/>
</dbReference>
<proteinExistence type="predicted"/>
<comment type="subcellular location">
    <subcellularLocation>
        <location evidence="1">Cell membrane</location>
        <topology evidence="1">Multi-pass membrane protein</topology>
    </subcellularLocation>
</comment>
<dbReference type="GO" id="GO:0005886">
    <property type="term" value="C:plasma membrane"/>
    <property type="evidence" value="ECO:0007669"/>
    <property type="project" value="UniProtKB-SubCell"/>
</dbReference>
<keyword evidence="5 6" id="KW-0472">Membrane</keyword>
<comment type="caution">
    <text evidence="7">The sequence shown here is derived from an EMBL/GenBank/DDBJ whole genome shotgun (WGS) entry which is preliminary data.</text>
</comment>
<dbReference type="EMBL" id="JABEQJ010000020">
    <property type="protein sequence ID" value="MBB2161420.1"/>
    <property type="molecule type" value="Genomic_DNA"/>
</dbReference>
<evidence type="ECO:0000256" key="4">
    <source>
        <dbReference type="ARBA" id="ARBA00022989"/>
    </source>
</evidence>
<evidence type="ECO:0000256" key="1">
    <source>
        <dbReference type="ARBA" id="ARBA00004651"/>
    </source>
</evidence>
<keyword evidence="3 6" id="KW-0812">Transmembrane</keyword>
<evidence type="ECO:0000256" key="5">
    <source>
        <dbReference type="ARBA" id="ARBA00023136"/>
    </source>
</evidence>
<sequence>MEHYLVVLSVTGLAVISPGADFVMVSRNSCLHGRRAGVLSALGIAVSCWVHVGYALFLLAGARAVVPGLLLYVRIAGALYLAHVGLRNMRAGPALEDGGAGDCVLSGARSFASGFLTNVLNPKTALFVVSLYTQVIGPGSTLGQALVCGAMISLLHLLWFALVACALSHDVARAWVLGHAGLFNRVIGGVLLAVAVALLVTI</sequence>
<name>A0A7W4IEJ5_9PROT</name>
<accession>A0A7W4IEJ5</accession>
<protein>
    <submittedName>
        <fullName evidence="7">LysE family transporter</fullName>
    </submittedName>
</protein>
<dbReference type="Proteomes" id="UP000589085">
    <property type="component" value="Unassembled WGS sequence"/>
</dbReference>
<dbReference type="Pfam" id="PF01810">
    <property type="entry name" value="LysE"/>
    <property type="match status" value="1"/>
</dbReference>
<evidence type="ECO:0000313" key="7">
    <source>
        <dbReference type="EMBL" id="MBB2161420.1"/>
    </source>
</evidence>
<dbReference type="AlphaFoldDB" id="A0A7W4IEJ5"/>
<dbReference type="RefSeq" id="WP_182998254.1">
    <property type="nucleotide sequence ID" value="NZ_JABEQJ010000020.1"/>
</dbReference>
<keyword evidence="4 6" id="KW-1133">Transmembrane helix</keyword>
<feature type="transmembrane region" description="Helical" evidence="6">
    <location>
        <begin position="64"/>
        <end position="82"/>
    </location>
</feature>
<keyword evidence="2" id="KW-1003">Cell membrane</keyword>
<dbReference type="PANTHER" id="PTHR30086:SF21">
    <property type="entry name" value="TRANSPORT PROTEIN"/>
    <property type="match status" value="1"/>
</dbReference>
<feature type="transmembrane region" description="Helical" evidence="6">
    <location>
        <begin position="142"/>
        <end position="162"/>
    </location>
</feature>
<reference evidence="7 8" key="1">
    <citation type="submission" date="2020-04" db="EMBL/GenBank/DDBJ databases">
        <title>Description of novel Gluconacetobacter.</title>
        <authorList>
            <person name="Sombolestani A."/>
        </authorList>
    </citation>
    <scope>NUCLEOTIDE SEQUENCE [LARGE SCALE GENOMIC DNA]</scope>
    <source>
        <strain evidence="7 8">LMG 19747</strain>
    </source>
</reference>
<organism evidence="7 8">
    <name type="scientific">Gluconacetobacter sacchari</name>
    <dbReference type="NCBI Taxonomy" id="92759"/>
    <lineage>
        <taxon>Bacteria</taxon>
        <taxon>Pseudomonadati</taxon>
        <taxon>Pseudomonadota</taxon>
        <taxon>Alphaproteobacteria</taxon>
        <taxon>Acetobacterales</taxon>
        <taxon>Acetobacteraceae</taxon>
        <taxon>Gluconacetobacter</taxon>
    </lineage>
</organism>
<dbReference type="PANTHER" id="PTHR30086">
    <property type="entry name" value="ARGININE EXPORTER PROTEIN ARGO"/>
    <property type="match status" value="1"/>
</dbReference>
<evidence type="ECO:0000256" key="6">
    <source>
        <dbReference type="SAM" id="Phobius"/>
    </source>
</evidence>
<feature type="transmembrane region" description="Helical" evidence="6">
    <location>
        <begin position="6"/>
        <end position="25"/>
    </location>
</feature>